<proteinExistence type="predicted"/>
<keyword evidence="3" id="KW-1185">Reference proteome</keyword>
<comment type="caution">
    <text evidence="2">The sequence shown here is derived from an EMBL/GenBank/DDBJ whole genome shotgun (WGS) entry which is preliminary data.</text>
</comment>
<evidence type="ECO:0000313" key="2">
    <source>
        <dbReference type="EMBL" id="RSL17215.1"/>
    </source>
</evidence>
<dbReference type="RefSeq" id="WP_125485731.1">
    <property type="nucleotide sequence ID" value="NZ_RSDW01000001.1"/>
</dbReference>
<organism evidence="2 3">
    <name type="scientific">Edaphobacter aggregans</name>
    <dbReference type="NCBI Taxonomy" id="570835"/>
    <lineage>
        <taxon>Bacteria</taxon>
        <taxon>Pseudomonadati</taxon>
        <taxon>Acidobacteriota</taxon>
        <taxon>Terriglobia</taxon>
        <taxon>Terriglobales</taxon>
        <taxon>Acidobacteriaceae</taxon>
        <taxon>Edaphobacter</taxon>
    </lineage>
</organism>
<protein>
    <recommendedName>
        <fullName evidence="4">DUF1579 domain-containing protein</fullName>
    </recommendedName>
</protein>
<dbReference type="Proteomes" id="UP000269669">
    <property type="component" value="Unassembled WGS sequence"/>
</dbReference>
<feature type="chain" id="PRO_5019374525" description="DUF1579 domain-containing protein" evidence="1">
    <location>
        <begin position="24"/>
        <end position="180"/>
    </location>
</feature>
<dbReference type="EMBL" id="RSDW01000001">
    <property type="protein sequence ID" value="RSL17215.1"/>
    <property type="molecule type" value="Genomic_DNA"/>
</dbReference>
<feature type="signal peptide" evidence="1">
    <location>
        <begin position="1"/>
        <end position="23"/>
    </location>
</feature>
<evidence type="ECO:0000256" key="1">
    <source>
        <dbReference type="SAM" id="SignalP"/>
    </source>
</evidence>
<sequence length="180" mass="20041">MRLFVICALALTVGMGASSPVVAQTSASTTTEAKPIAALGWLVGGVWTADASKLAPGMERIETRYQWSDNGSYVRFTTHFVTNKGAMKTYDGNMFWDPGKKTLAMWYMDAQNAITEGPMSIAGSNWQMTFHGEDFEGKQADFRVDVAMKSNDLYHWTLNEKVGDGWKKLMELDYVRKTDA</sequence>
<evidence type="ECO:0008006" key="4">
    <source>
        <dbReference type="Google" id="ProtNLM"/>
    </source>
</evidence>
<keyword evidence="1" id="KW-0732">Signal</keyword>
<reference evidence="2 3" key="1">
    <citation type="submission" date="2018-12" db="EMBL/GenBank/DDBJ databases">
        <title>Sequencing of bacterial isolates from soil warming experiment in Harvard Forest, Massachusetts, USA.</title>
        <authorList>
            <person name="Deangelis K."/>
        </authorList>
    </citation>
    <scope>NUCLEOTIDE SEQUENCE [LARGE SCALE GENOMIC DNA]</scope>
    <source>
        <strain evidence="2 3">EB153</strain>
    </source>
</reference>
<accession>A0A428MJW4</accession>
<name>A0A428MJW4_9BACT</name>
<dbReference type="OrthoDB" id="129225at2"/>
<dbReference type="AlphaFoldDB" id="A0A428MJW4"/>
<evidence type="ECO:0000313" key="3">
    <source>
        <dbReference type="Proteomes" id="UP000269669"/>
    </source>
</evidence>
<gene>
    <name evidence="2" type="ORF">EDE15_2745</name>
</gene>